<keyword evidence="5" id="KW-1185">Reference proteome</keyword>
<dbReference type="InterPro" id="IPR056884">
    <property type="entry name" value="NPHP3-like_N"/>
</dbReference>
<proteinExistence type="predicted"/>
<dbReference type="InterPro" id="IPR056693">
    <property type="entry name" value="DUF7791"/>
</dbReference>
<feature type="domain" description="Nephrocystin 3-like N-terminal" evidence="2">
    <location>
        <begin position="279"/>
        <end position="468"/>
    </location>
</feature>
<dbReference type="Pfam" id="PF24883">
    <property type="entry name" value="NPHP3_N"/>
    <property type="match status" value="1"/>
</dbReference>
<evidence type="ECO:0000259" key="3">
    <source>
        <dbReference type="Pfam" id="PF25053"/>
    </source>
</evidence>
<dbReference type="Gene3D" id="3.40.50.300">
    <property type="entry name" value="P-loop containing nucleotide triphosphate hydrolases"/>
    <property type="match status" value="1"/>
</dbReference>
<protein>
    <submittedName>
        <fullName evidence="4">Uncharacterized protein</fullName>
    </submittedName>
</protein>
<dbReference type="EMBL" id="VFLP01000048">
    <property type="protein sequence ID" value="TRX91134.1"/>
    <property type="molecule type" value="Genomic_DNA"/>
</dbReference>
<dbReference type="PANTHER" id="PTHR10039">
    <property type="entry name" value="AMELOGENIN"/>
    <property type="match status" value="1"/>
</dbReference>
<gene>
    <name evidence="4" type="ORF">FHL15_007922</name>
</gene>
<evidence type="ECO:0000313" key="5">
    <source>
        <dbReference type="Proteomes" id="UP000319160"/>
    </source>
</evidence>
<dbReference type="STRING" id="2512241.A0A553HT68"/>
<dbReference type="Proteomes" id="UP000319160">
    <property type="component" value="Unassembled WGS sequence"/>
</dbReference>
<dbReference type="AlphaFoldDB" id="A0A553HT68"/>
<dbReference type="SUPFAM" id="SSF52540">
    <property type="entry name" value="P-loop containing nucleoside triphosphate hydrolases"/>
    <property type="match status" value="1"/>
</dbReference>
<reference evidence="5" key="1">
    <citation type="submission" date="2019-06" db="EMBL/GenBank/DDBJ databases">
        <title>Draft genome sequence of the griseofulvin-producing fungus Xylaria cubensis strain G536.</title>
        <authorList>
            <person name="Mead M.E."/>
            <person name="Raja H.A."/>
            <person name="Steenwyk J.L."/>
            <person name="Knowles S.L."/>
            <person name="Oberlies N.H."/>
            <person name="Rokas A."/>
        </authorList>
    </citation>
    <scope>NUCLEOTIDE SEQUENCE [LARGE SCALE GENOMIC DNA]</scope>
    <source>
        <strain evidence="5">G536</strain>
    </source>
</reference>
<evidence type="ECO:0000256" key="1">
    <source>
        <dbReference type="ARBA" id="ARBA00022737"/>
    </source>
</evidence>
<evidence type="ECO:0000313" key="4">
    <source>
        <dbReference type="EMBL" id="TRX91134.1"/>
    </source>
</evidence>
<sequence length="967" mass="109808">MESLAALGLASNIVQFVDFASKLVADTRTLYKSANPTSANSLVLREVAGDLTRLSDAVIVPNHLGDNGLKQLALIAKKVAGDILGMMDDLQVKGKKTAWKSFLIAVKEVRSEDTITSITNNITILQAQMTLRAQFQIKENIASLSNSIRNLQITNDRLHLNNTSELGKLRADLRSAFDTVNVSSQERRDTKCRDEGPTLDLKCLNIGDIKTISQSLPNYQSKISALSQDVDSITDAQDITESFYFDNLTTRELKIRRAHAKTFEWVFRDVLPDGSSRLGFKDWLRSGDGIFWIRGKAGSGKSTLMKFISHHPTTLDHLKCWSGPLQLVLGNFYFWNSGTDLQKSQEGLLQSLIFEILRQCPDLTPRVQEILLCQRSSLMPRSSKSDSCSSSVGIQTVLARIRNEGWTFCQLTKILKDLLGHDHSRKFCFFIDGLDEYKSQYTQDQQALIDDLCELVASPNIKICVSSRPFTVFLDAFDGGVDKSLKLEDLTKDDIRSFALDKLSGHSQFRKLTRIDPGYSTLVDEVVTKSQGVFLWVFLVVRELFDGLTFNDTIGIMRQRLESFPATLEEFFQHMLDSIDKVYRSQTIQLFQLSASAREPLPMLYYSALGDIEQNPGLSSEPQDLLDEPELSRRRDAMRRKLDACSKGLLEIVESRSRITKIDFLHRSVRDFVMSGAITALSEQPDHERWRTWLLFCISIILCSRRAFSDNVDYINLVGNRDDVSEELAYFVKKAHDDGADLATIHKTMLDAWGVAHVSGLDPTTTARFVQFTYAHGLTDYIESELLADDDSIRNAVAGTETLFSVEHYGPQVIRCFISCTEMRGPSSKVLLHPLFQKIEYLLATRSRKAMKQSQGAILDILKSIASTEYKLNQDIINNYFPEHYAELMHMNRRSRRKSKNTSTKIHFWFRRRIDVWVRLWSQISRQSQELALDYSDDSDNSDEDVRELDHDLPYGVQLVDSEYMSD</sequence>
<accession>A0A553HT68</accession>
<dbReference type="OrthoDB" id="443402at2759"/>
<keyword evidence="1" id="KW-0677">Repeat</keyword>
<dbReference type="Pfam" id="PF25053">
    <property type="entry name" value="DUF7791"/>
    <property type="match status" value="1"/>
</dbReference>
<dbReference type="InterPro" id="IPR027417">
    <property type="entry name" value="P-loop_NTPase"/>
</dbReference>
<name>A0A553HT68_9PEZI</name>
<dbReference type="PANTHER" id="PTHR10039:SF5">
    <property type="entry name" value="NACHT DOMAIN-CONTAINING PROTEIN"/>
    <property type="match status" value="1"/>
</dbReference>
<organism evidence="4 5">
    <name type="scientific">Xylaria flabelliformis</name>
    <dbReference type="NCBI Taxonomy" id="2512241"/>
    <lineage>
        <taxon>Eukaryota</taxon>
        <taxon>Fungi</taxon>
        <taxon>Dikarya</taxon>
        <taxon>Ascomycota</taxon>
        <taxon>Pezizomycotina</taxon>
        <taxon>Sordariomycetes</taxon>
        <taxon>Xylariomycetidae</taxon>
        <taxon>Xylariales</taxon>
        <taxon>Xylariaceae</taxon>
        <taxon>Xylaria</taxon>
    </lineage>
</organism>
<evidence type="ECO:0000259" key="2">
    <source>
        <dbReference type="Pfam" id="PF24883"/>
    </source>
</evidence>
<comment type="caution">
    <text evidence="4">The sequence shown here is derived from an EMBL/GenBank/DDBJ whole genome shotgun (WGS) entry which is preliminary data.</text>
</comment>
<feature type="domain" description="DUF7791" evidence="3">
    <location>
        <begin position="578"/>
        <end position="701"/>
    </location>
</feature>